<sequence length="177" mass="19584">MCRLDVTLAQSSSIAPDSSPRRVHLDAAVRGRLLRRAHLESLQHPASTRGKRFPSIGLGVDPRFLPLLVFLCPTFPSILPPREPEGSPGGGVGWTLAHVRLDHAYRTSRRRGLGKAREASRVKRGDVRRLATREGRVGVVVGRRGRRHDGERAEEENEEEEEEKEVVDDGGGHGTPR</sequence>
<feature type="region of interest" description="Disordered" evidence="1">
    <location>
        <begin position="133"/>
        <end position="177"/>
    </location>
</feature>
<protein>
    <submittedName>
        <fullName evidence="2">Uncharacterized protein</fullName>
    </submittedName>
</protein>
<gene>
    <name evidence="2" type="ORF">EAG_04964</name>
</gene>
<evidence type="ECO:0000256" key="1">
    <source>
        <dbReference type="SAM" id="MobiDB-lite"/>
    </source>
</evidence>
<proteinExistence type="predicted"/>
<accession>E2AMF8</accession>
<feature type="region of interest" description="Disordered" evidence="1">
    <location>
        <begin position="107"/>
        <end position="126"/>
    </location>
</feature>
<dbReference type="Proteomes" id="UP000000311">
    <property type="component" value="Unassembled WGS sequence"/>
</dbReference>
<name>E2AMF8_CAMFO</name>
<feature type="compositionally biased region" description="Basic and acidic residues" evidence="1">
    <location>
        <begin position="115"/>
        <end position="126"/>
    </location>
</feature>
<organism evidence="3">
    <name type="scientific">Camponotus floridanus</name>
    <name type="common">Florida carpenter ant</name>
    <dbReference type="NCBI Taxonomy" id="104421"/>
    <lineage>
        <taxon>Eukaryota</taxon>
        <taxon>Metazoa</taxon>
        <taxon>Ecdysozoa</taxon>
        <taxon>Arthropoda</taxon>
        <taxon>Hexapoda</taxon>
        <taxon>Insecta</taxon>
        <taxon>Pterygota</taxon>
        <taxon>Neoptera</taxon>
        <taxon>Endopterygota</taxon>
        <taxon>Hymenoptera</taxon>
        <taxon>Apocrita</taxon>
        <taxon>Aculeata</taxon>
        <taxon>Formicoidea</taxon>
        <taxon>Formicidae</taxon>
        <taxon>Formicinae</taxon>
        <taxon>Camponotus</taxon>
    </lineage>
</organism>
<evidence type="ECO:0000313" key="3">
    <source>
        <dbReference type="Proteomes" id="UP000000311"/>
    </source>
</evidence>
<reference evidence="2 3" key="1">
    <citation type="journal article" date="2010" name="Science">
        <title>Genomic comparison of the ants Camponotus floridanus and Harpegnathos saltator.</title>
        <authorList>
            <person name="Bonasio R."/>
            <person name="Zhang G."/>
            <person name="Ye C."/>
            <person name="Mutti N.S."/>
            <person name="Fang X."/>
            <person name="Qin N."/>
            <person name="Donahue G."/>
            <person name="Yang P."/>
            <person name="Li Q."/>
            <person name="Li C."/>
            <person name="Zhang P."/>
            <person name="Huang Z."/>
            <person name="Berger S.L."/>
            <person name="Reinberg D."/>
            <person name="Wang J."/>
            <person name="Liebig J."/>
        </authorList>
    </citation>
    <scope>NUCLEOTIDE SEQUENCE [LARGE SCALE GENOMIC DNA]</scope>
    <source>
        <strain evidence="3">C129</strain>
    </source>
</reference>
<keyword evidence="3" id="KW-1185">Reference proteome</keyword>
<dbReference type="AlphaFoldDB" id="E2AMF8"/>
<dbReference type="EMBL" id="GL440813">
    <property type="protein sequence ID" value="EFN65382.1"/>
    <property type="molecule type" value="Genomic_DNA"/>
</dbReference>
<dbReference type="InParanoid" id="E2AMF8"/>
<evidence type="ECO:0000313" key="2">
    <source>
        <dbReference type="EMBL" id="EFN65382.1"/>
    </source>
</evidence>
<feature type="compositionally biased region" description="Acidic residues" evidence="1">
    <location>
        <begin position="152"/>
        <end position="168"/>
    </location>
</feature>